<evidence type="ECO:0000259" key="3">
    <source>
        <dbReference type="PROSITE" id="PS51202"/>
    </source>
</evidence>
<sequence>MIAVPLQFSVRTSTVLAGAAEIGGLAVLAAAVAGAAAIAYRWYARERVSNPPAVLIALATVAFFLHAMTALGQVMDGADPLTVRAAAFNVSALAVGTVAAMLGIAVGDHLARTVLGGTEQVALDDSVSRVVRAVGRVITVELPAEIDDVPGYDPVDADTKAALEGKTFVFPRGLTVDALRDRLTRRLREDYRVGHVDIEIGEDGTVTHLGLGARAAGLGPTLPPESAAMAIRADPAYAASAGDLVQVWERGPKRRLLNAEVRGTAGDVVTLAIDAADASKLSTDDRYKLATLPVEERADRELTELLRAAEETLGVVEIADGSPLAGVPVGALEATVIAIHAGGPNDHIETLPASDRVISGGDSVYVIARPDAIRRIEAAGTSDGGGEHASSTISEDGAGNVNQAVDTGRAGQAVAAGGEDEQAHASGEDQTVDTGRETPEGDPTEVGQADTERAAHEDEIDGKDMTDDTADEGEAVATEGEEIPNGTDGENEVDDGEQESRKEDTGGDDPEADDSAEPSDNGSVDRSPE</sequence>
<dbReference type="Proteomes" id="UP000002071">
    <property type="component" value="Chromosome"/>
</dbReference>
<dbReference type="STRING" id="519442.Huta_3001"/>
<dbReference type="GO" id="GO:0006813">
    <property type="term" value="P:potassium ion transport"/>
    <property type="evidence" value="ECO:0007669"/>
    <property type="project" value="InterPro"/>
</dbReference>
<dbReference type="AlphaFoldDB" id="C7NRY7"/>
<feature type="compositionally biased region" description="Polar residues" evidence="1">
    <location>
        <begin position="518"/>
        <end position="529"/>
    </location>
</feature>
<feature type="transmembrane region" description="Helical" evidence="2">
    <location>
        <begin position="15"/>
        <end position="40"/>
    </location>
</feature>
<proteinExistence type="predicted"/>
<dbReference type="Gene3D" id="3.30.70.1450">
    <property type="entry name" value="Regulator of K+ conductance, C-terminal domain"/>
    <property type="match status" value="1"/>
</dbReference>
<dbReference type="EMBL" id="CP001687">
    <property type="protein sequence ID" value="ACV13162.1"/>
    <property type="molecule type" value="Genomic_DNA"/>
</dbReference>
<dbReference type="SUPFAM" id="SSF116726">
    <property type="entry name" value="TrkA C-terminal domain-like"/>
    <property type="match status" value="1"/>
</dbReference>
<evidence type="ECO:0000256" key="2">
    <source>
        <dbReference type="SAM" id="Phobius"/>
    </source>
</evidence>
<evidence type="ECO:0000256" key="1">
    <source>
        <dbReference type="SAM" id="MobiDB-lite"/>
    </source>
</evidence>
<dbReference type="InterPro" id="IPR036721">
    <property type="entry name" value="RCK_C_sf"/>
</dbReference>
<feature type="domain" description="RCK C-terminal" evidence="3">
    <location>
        <begin position="300"/>
        <end position="382"/>
    </location>
</feature>
<feature type="compositionally biased region" description="Polar residues" evidence="1">
    <location>
        <begin position="389"/>
        <end position="405"/>
    </location>
</feature>
<organism evidence="4 5">
    <name type="scientific">Halorhabdus utahensis (strain DSM 12940 / JCM 11049 / AX-2)</name>
    <dbReference type="NCBI Taxonomy" id="519442"/>
    <lineage>
        <taxon>Archaea</taxon>
        <taxon>Methanobacteriati</taxon>
        <taxon>Methanobacteriota</taxon>
        <taxon>Stenosarchaea group</taxon>
        <taxon>Halobacteria</taxon>
        <taxon>Halobacteriales</taxon>
        <taxon>Haloarculaceae</taxon>
        <taxon>Halorhabdus</taxon>
    </lineage>
</organism>
<dbReference type="Pfam" id="PF26502">
    <property type="entry name" value="DUF8167_2nd"/>
    <property type="match status" value="1"/>
</dbReference>
<dbReference type="Pfam" id="PF26503">
    <property type="entry name" value="DUF8167_3rd"/>
    <property type="match status" value="1"/>
</dbReference>
<dbReference type="HOGENOM" id="CLU_038780_0_0_2"/>
<dbReference type="InterPro" id="IPR058480">
    <property type="entry name" value="DUF8167_N"/>
</dbReference>
<keyword evidence="2" id="KW-1133">Transmembrane helix</keyword>
<feature type="region of interest" description="Disordered" evidence="1">
    <location>
        <begin position="379"/>
        <end position="529"/>
    </location>
</feature>
<keyword evidence="2" id="KW-0472">Membrane</keyword>
<dbReference type="KEGG" id="hut:Huta_3001"/>
<dbReference type="GeneID" id="8385310"/>
<dbReference type="InterPro" id="IPR006037">
    <property type="entry name" value="RCK_C"/>
</dbReference>
<feature type="transmembrane region" description="Helical" evidence="2">
    <location>
        <begin position="86"/>
        <end position="106"/>
    </location>
</feature>
<feature type="compositionally biased region" description="Basic and acidic residues" evidence="1">
    <location>
        <begin position="450"/>
        <end position="466"/>
    </location>
</feature>
<reference evidence="4 5" key="1">
    <citation type="journal article" date="2009" name="Stand. Genomic Sci.">
        <title>Complete genome sequence of Halorhabdus utahensis type strain (AX-2).</title>
        <authorList>
            <person name="Anderson I."/>
            <person name="Tindall B.J."/>
            <person name="Pomrenke H."/>
            <person name="Goker M."/>
            <person name="Lapidus A."/>
            <person name="Nolan M."/>
            <person name="Copeland A."/>
            <person name="Glavina Del Rio T."/>
            <person name="Chen F."/>
            <person name="Tice H."/>
            <person name="Cheng J.F."/>
            <person name="Lucas S."/>
            <person name="Chertkov O."/>
            <person name="Bruce D."/>
            <person name="Brettin T."/>
            <person name="Detter J.C."/>
            <person name="Han C."/>
            <person name="Goodwin L."/>
            <person name="Land M."/>
            <person name="Hauser L."/>
            <person name="Chang Y.J."/>
            <person name="Jeffries C.D."/>
            <person name="Pitluck S."/>
            <person name="Pati A."/>
            <person name="Mavromatis K."/>
            <person name="Ivanova N."/>
            <person name="Ovchinnikova G."/>
            <person name="Chen A."/>
            <person name="Palaniappan K."/>
            <person name="Chain P."/>
            <person name="Rohde M."/>
            <person name="Bristow J."/>
            <person name="Eisen J.A."/>
            <person name="Markowitz V."/>
            <person name="Hugenholtz P."/>
            <person name="Kyrpides N.C."/>
            <person name="Klenk H.P."/>
        </authorList>
    </citation>
    <scope>NUCLEOTIDE SEQUENCE [LARGE SCALE GENOMIC DNA]</scope>
    <source>
        <strain evidence="5">DSM 12940 / JCM 11049 / AX-2</strain>
    </source>
</reference>
<keyword evidence="5" id="KW-1185">Reference proteome</keyword>
<dbReference type="eggNOG" id="arCOG07570">
    <property type="taxonomic scope" value="Archaea"/>
</dbReference>
<dbReference type="OrthoDB" id="205214at2157"/>
<accession>C7NRY7</accession>
<dbReference type="GO" id="GO:0008324">
    <property type="term" value="F:monoatomic cation transmembrane transporter activity"/>
    <property type="evidence" value="ECO:0007669"/>
    <property type="project" value="InterPro"/>
</dbReference>
<protein>
    <recommendedName>
        <fullName evidence="3">RCK C-terminal domain-containing protein</fullName>
    </recommendedName>
</protein>
<keyword evidence="2" id="KW-0812">Transmembrane</keyword>
<dbReference type="InterPro" id="IPR058603">
    <property type="entry name" value="DUF8167_2nd"/>
</dbReference>
<dbReference type="PROSITE" id="PS51202">
    <property type="entry name" value="RCK_C"/>
    <property type="match status" value="1"/>
</dbReference>
<feature type="transmembrane region" description="Helical" evidence="2">
    <location>
        <begin position="52"/>
        <end position="74"/>
    </location>
</feature>
<dbReference type="RefSeq" id="WP_015790724.1">
    <property type="nucleotide sequence ID" value="NC_013158.1"/>
</dbReference>
<feature type="compositionally biased region" description="Acidic residues" evidence="1">
    <location>
        <begin position="467"/>
        <end position="482"/>
    </location>
</feature>
<name>C7NRY7_HALUD</name>
<evidence type="ECO:0000313" key="4">
    <source>
        <dbReference type="EMBL" id="ACV13162.1"/>
    </source>
</evidence>
<dbReference type="InterPro" id="IPR058604">
    <property type="entry name" value="DUF8167_3rd"/>
</dbReference>
<dbReference type="Pfam" id="PF26501">
    <property type="entry name" value="DUF8167"/>
    <property type="match status" value="1"/>
</dbReference>
<evidence type="ECO:0000313" key="5">
    <source>
        <dbReference type="Proteomes" id="UP000002071"/>
    </source>
</evidence>
<feature type="compositionally biased region" description="Acidic residues" evidence="1">
    <location>
        <begin position="506"/>
        <end position="517"/>
    </location>
</feature>
<gene>
    <name evidence="4" type="ordered locus">Huta_3001</name>
</gene>